<keyword evidence="3" id="KW-0804">Transcription</keyword>
<evidence type="ECO:0000259" key="4">
    <source>
        <dbReference type="PROSITE" id="PS50932"/>
    </source>
</evidence>
<dbReference type="PANTHER" id="PTHR30146:SF144">
    <property type="entry name" value="LACI-FAMILY TRANSCRIPTION REGULATOR"/>
    <property type="match status" value="1"/>
</dbReference>
<dbReference type="PANTHER" id="PTHR30146">
    <property type="entry name" value="LACI-RELATED TRANSCRIPTIONAL REPRESSOR"/>
    <property type="match status" value="1"/>
</dbReference>
<feature type="domain" description="HTH lacI-type" evidence="4">
    <location>
        <begin position="5"/>
        <end position="59"/>
    </location>
</feature>
<evidence type="ECO:0000313" key="6">
    <source>
        <dbReference type="Proteomes" id="UP001300692"/>
    </source>
</evidence>
<evidence type="ECO:0000256" key="1">
    <source>
        <dbReference type="ARBA" id="ARBA00023015"/>
    </source>
</evidence>
<dbReference type="Pfam" id="PF13407">
    <property type="entry name" value="Peripla_BP_4"/>
    <property type="match status" value="1"/>
</dbReference>
<dbReference type="InterPro" id="IPR028082">
    <property type="entry name" value="Peripla_BP_I"/>
</dbReference>
<dbReference type="InterPro" id="IPR000843">
    <property type="entry name" value="HTH_LacI"/>
</dbReference>
<name>A0ABT3CZR8_9BACT</name>
<dbReference type="SUPFAM" id="SSF47413">
    <property type="entry name" value="lambda repressor-like DNA-binding domains"/>
    <property type="match status" value="1"/>
</dbReference>
<organism evidence="5 6">
    <name type="scientific">Reichenbachiella ulvae</name>
    <dbReference type="NCBI Taxonomy" id="2980104"/>
    <lineage>
        <taxon>Bacteria</taxon>
        <taxon>Pseudomonadati</taxon>
        <taxon>Bacteroidota</taxon>
        <taxon>Cytophagia</taxon>
        <taxon>Cytophagales</taxon>
        <taxon>Reichenbachiellaceae</taxon>
        <taxon>Reichenbachiella</taxon>
    </lineage>
</organism>
<gene>
    <name evidence="5" type="ORF">N7U62_20495</name>
</gene>
<accession>A0ABT3CZR8</accession>
<dbReference type="Proteomes" id="UP001300692">
    <property type="component" value="Unassembled WGS sequence"/>
</dbReference>
<dbReference type="PROSITE" id="PS50932">
    <property type="entry name" value="HTH_LACI_2"/>
    <property type="match status" value="1"/>
</dbReference>
<dbReference type="EMBL" id="JAOYOD010000001">
    <property type="protein sequence ID" value="MCV9389064.1"/>
    <property type="molecule type" value="Genomic_DNA"/>
</dbReference>
<comment type="caution">
    <text evidence="5">The sequence shown here is derived from an EMBL/GenBank/DDBJ whole genome shotgun (WGS) entry which is preliminary data.</text>
</comment>
<reference evidence="5 6" key="1">
    <citation type="submission" date="2022-10" db="EMBL/GenBank/DDBJ databases">
        <title>Comparative genomics and taxonomic characterization of three novel marine species of genus Reichenbachiella exhibiting antioxidant and polysaccharide degradation activities.</title>
        <authorList>
            <person name="Muhammad N."/>
            <person name="Lee Y.-J."/>
            <person name="Ko J."/>
            <person name="Kim S.-G."/>
        </authorList>
    </citation>
    <scope>NUCLEOTIDE SEQUENCE [LARGE SCALE GENOMIC DNA]</scope>
    <source>
        <strain evidence="5 6">ABR2-5</strain>
    </source>
</reference>
<dbReference type="InterPro" id="IPR025997">
    <property type="entry name" value="SBP_2_dom"/>
</dbReference>
<sequence>MKSKITIKEIAKKAEVSIGTVDRVLHNRGRVAEETKERVMKIAREGNYSSNVYARSLKLNRVFSIAVILPQRNAYWAKHSDGVAKALEEFDYLTTKLYEYDLESEGQDGIEGVLEQVLQDEPDGIVIAPIFLNENSPVIQKLNESKIPVVQVDSEIELSNCISFIGQDAFQSGLMSGNLLDEGYSDDYAVYVITFQAVHLYNKSVVNRIKGLESYYKNKENAPEIININLERDLRGVADILEEMKSSGKKIRLFVPNSGSYLLASDLAPIKKQLQLRMIGYDLIDMNKHFLRDGIINYLIHQQPRQQGYKAIQALHQHLLLKAEVKKEQFLPLDIITKENLMYCEH</sequence>
<keyword evidence="6" id="KW-1185">Reference proteome</keyword>
<dbReference type="PROSITE" id="PS00356">
    <property type="entry name" value="HTH_LACI_1"/>
    <property type="match status" value="1"/>
</dbReference>
<dbReference type="Gene3D" id="3.40.50.2300">
    <property type="match status" value="2"/>
</dbReference>
<dbReference type="InterPro" id="IPR010982">
    <property type="entry name" value="Lambda_DNA-bd_dom_sf"/>
</dbReference>
<keyword evidence="1" id="KW-0805">Transcription regulation</keyword>
<dbReference type="Pfam" id="PF00356">
    <property type="entry name" value="LacI"/>
    <property type="match status" value="1"/>
</dbReference>
<evidence type="ECO:0000256" key="2">
    <source>
        <dbReference type="ARBA" id="ARBA00023125"/>
    </source>
</evidence>
<evidence type="ECO:0000256" key="3">
    <source>
        <dbReference type="ARBA" id="ARBA00023163"/>
    </source>
</evidence>
<dbReference type="Gene3D" id="1.10.260.40">
    <property type="entry name" value="lambda repressor-like DNA-binding domains"/>
    <property type="match status" value="1"/>
</dbReference>
<proteinExistence type="predicted"/>
<dbReference type="CDD" id="cd01392">
    <property type="entry name" value="HTH_LacI"/>
    <property type="match status" value="1"/>
</dbReference>
<protein>
    <submittedName>
        <fullName evidence="5">LacI family transcriptional regulator</fullName>
    </submittedName>
</protein>
<dbReference type="SUPFAM" id="SSF53822">
    <property type="entry name" value="Periplasmic binding protein-like I"/>
    <property type="match status" value="1"/>
</dbReference>
<dbReference type="RefSeq" id="WP_264139977.1">
    <property type="nucleotide sequence ID" value="NZ_JAOYOD010000001.1"/>
</dbReference>
<dbReference type="SMART" id="SM00354">
    <property type="entry name" value="HTH_LACI"/>
    <property type="match status" value="1"/>
</dbReference>
<keyword evidence="2" id="KW-0238">DNA-binding</keyword>
<evidence type="ECO:0000313" key="5">
    <source>
        <dbReference type="EMBL" id="MCV9389064.1"/>
    </source>
</evidence>